<sequence length="115" mass="12854">MPMKPKLRAAYEAELREAVQAEARDELPRAWRHLERAHILSQAYAGPHVYVHCRMFAFGWRRKDSRELLGQFARILVAGPGSWLGRAPLGNTGGANVGILTPMPIPEDLRALLDA</sequence>
<evidence type="ECO:0000313" key="2">
    <source>
        <dbReference type="Proteomes" id="UP000662747"/>
    </source>
</evidence>
<dbReference type="EMBL" id="CP071090">
    <property type="protein sequence ID" value="QSQ24198.1"/>
    <property type="molecule type" value="Genomic_DNA"/>
</dbReference>
<keyword evidence="2" id="KW-1185">Reference proteome</keyword>
<gene>
    <name evidence="1" type="ORF">JY651_04295</name>
</gene>
<reference evidence="1 2" key="1">
    <citation type="submission" date="2021-02" db="EMBL/GenBank/DDBJ databases">
        <title>De Novo genome assembly of isolated myxobacteria.</title>
        <authorList>
            <person name="Stevens D.C."/>
        </authorList>
    </citation>
    <scope>NUCLEOTIDE SEQUENCE [LARGE SCALE GENOMIC DNA]</scope>
    <source>
        <strain evidence="2">SCPEA02</strain>
    </source>
</reference>
<proteinExistence type="predicted"/>
<dbReference type="Proteomes" id="UP000662747">
    <property type="component" value="Chromosome"/>
</dbReference>
<dbReference type="InterPro" id="IPR022172">
    <property type="entry name" value="DUF3703"/>
</dbReference>
<evidence type="ECO:0000313" key="1">
    <source>
        <dbReference type="EMBL" id="QSQ24198.1"/>
    </source>
</evidence>
<protein>
    <submittedName>
        <fullName evidence="1">DUF3703 domain-containing protein</fullName>
    </submittedName>
</protein>
<accession>A0ABX7NZP6</accession>
<organism evidence="1 2">
    <name type="scientific">Pyxidicoccus parkwayensis</name>
    <dbReference type="NCBI Taxonomy" id="2813578"/>
    <lineage>
        <taxon>Bacteria</taxon>
        <taxon>Pseudomonadati</taxon>
        <taxon>Myxococcota</taxon>
        <taxon>Myxococcia</taxon>
        <taxon>Myxococcales</taxon>
        <taxon>Cystobacterineae</taxon>
        <taxon>Myxococcaceae</taxon>
        <taxon>Pyxidicoccus</taxon>
    </lineage>
</organism>
<dbReference type="Pfam" id="PF12487">
    <property type="entry name" value="DUF3703"/>
    <property type="match status" value="1"/>
</dbReference>
<name>A0ABX7NZP6_9BACT</name>
<dbReference type="RefSeq" id="WP_206725764.1">
    <property type="nucleotide sequence ID" value="NZ_CP071090.1"/>
</dbReference>